<evidence type="ECO:0000256" key="6">
    <source>
        <dbReference type="ARBA" id="ARBA00023157"/>
    </source>
</evidence>
<dbReference type="GO" id="GO:0070527">
    <property type="term" value="P:platelet aggregation"/>
    <property type="evidence" value="ECO:0007669"/>
    <property type="project" value="TreeGrafter"/>
</dbReference>
<dbReference type="SUPFAM" id="SSF56496">
    <property type="entry name" value="Fibrinogen C-terminal domain-like"/>
    <property type="match status" value="1"/>
</dbReference>
<evidence type="ECO:0000256" key="5">
    <source>
        <dbReference type="ARBA" id="ARBA00023054"/>
    </source>
</evidence>
<dbReference type="GO" id="GO:0042730">
    <property type="term" value="P:fibrinolysis"/>
    <property type="evidence" value="ECO:0007669"/>
    <property type="project" value="TreeGrafter"/>
</dbReference>
<evidence type="ECO:0000256" key="3">
    <source>
        <dbReference type="ARBA" id="ARBA00022657"/>
    </source>
</evidence>
<dbReference type="Pfam" id="PF25443">
    <property type="entry name" value="ANG-1"/>
    <property type="match status" value="1"/>
</dbReference>
<keyword evidence="6" id="KW-1015">Disulfide bond</keyword>
<dbReference type="PANTHER" id="PTHR47221">
    <property type="entry name" value="FIBRINOGEN ALPHA CHAIN"/>
    <property type="match status" value="1"/>
</dbReference>
<dbReference type="Gene3D" id="3.90.215.10">
    <property type="entry name" value="Gamma Fibrinogen, chain A, domain 1"/>
    <property type="match status" value="1"/>
</dbReference>
<dbReference type="SMART" id="SM00186">
    <property type="entry name" value="FBG"/>
    <property type="match status" value="1"/>
</dbReference>
<accession>A0A6P6DVC9</accession>
<dbReference type="InParanoid" id="A0A6P6DVC9"/>
<protein>
    <submittedName>
        <fullName evidence="10">Angiopoietin-4</fullName>
    </submittedName>
</protein>
<dbReference type="InterPro" id="IPR002181">
    <property type="entry name" value="Fibrinogen_a/b/g_C_dom"/>
</dbReference>
<keyword evidence="4" id="KW-0732">Signal</keyword>
<evidence type="ECO:0000256" key="2">
    <source>
        <dbReference type="ARBA" id="ARBA00022525"/>
    </source>
</evidence>
<sequence length="333" mass="38194">MEKKMLEMMQTTEMLGKQVQEQNHTLRQLHGRNSDLETQLHDLEAEQQTQLAGLQVEKEQLYRLLSHQSNTLAGIQQSLYASSNNSSQLWQKQVQLLENLQRLMQLVEQGPDAAEEVFRDCEDIRRSGVNQDGVYTIHVPNLDVPKRVFCVMDPDGGAWTVIQRRENGKVNFNRNWEDYKQGFGDPAGEYWLGNEAVHQLSSSTIYSLRVELEDWGGSTSQENFKHFQLGSKEEYYKIFVNGYSGIMQELGQVILWNNSFSTRDADHDNCGCNCAAIMSGGWWFDACGGSNLNGIYYPAGQHLHKMNGIRWNFFRGTTYSLRASRMMMRPLLS</sequence>
<dbReference type="PROSITE" id="PS00514">
    <property type="entry name" value="FIBRINOGEN_C_1"/>
    <property type="match status" value="1"/>
</dbReference>
<dbReference type="PANTHER" id="PTHR47221:SF5">
    <property type="entry name" value="FIBRINOGEN C-TERMINAL DOMAIN-CONTAINING PROTEIN"/>
    <property type="match status" value="1"/>
</dbReference>
<keyword evidence="7" id="KW-0325">Glycoprotein</keyword>
<evidence type="ECO:0000313" key="9">
    <source>
        <dbReference type="Proteomes" id="UP000515203"/>
    </source>
</evidence>
<organism evidence="9 10">
    <name type="scientific">Octodon degus</name>
    <name type="common">Degu</name>
    <name type="synonym">Sciurus degus</name>
    <dbReference type="NCBI Taxonomy" id="10160"/>
    <lineage>
        <taxon>Eukaryota</taxon>
        <taxon>Metazoa</taxon>
        <taxon>Chordata</taxon>
        <taxon>Craniata</taxon>
        <taxon>Vertebrata</taxon>
        <taxon>Euteleostomi</taxon>
        <taxon>Mammalia</taxon>
        <taxon>Eutheria</taxon>
        <taxon>Euarchontoglires</taxon>
        <taxon>Glires</taxon>
        <taxon>Rodentia</taxon>
        <taxon>Hystricomorpha</taxon>
        <taxon>Octodontidae</taxon>
        <taxon>Octodon</taxon>
    </lineage>
</organism>
<evidence type="ECO:0000256" key="4">
    <source>
        <dbReference type="ARBA" id="ARBA00022729"/>
    </source>
</evidence>
<proteinExistence type="predicted"/>
<dbReference type="Gene3D" id="4.10.530.10">
    <property type="entry name" value="Gamma-fibrinogen Carboxyl Terminal Fragment, domain 2"/>
    <property type="match status" value="1"/>
</dbReference>
<keyword evidence="9" id="KW-1185">Reference proteome</keyword>
<dbReference type="GeneID" id="101569213"/>
<dbReference type="NCBIfam" id="NF040941">
    <property type="entry name" value="GGGWT_bact"/>
    <property type="match status" value="1"/>
</dbReference>
<evidence type="ECO:0000256" key="1">
    <source>
        <dbReference type="ARBA" id="ARBA00004613"/>
    </source>
</evidence>
<dbReference type="Pfam" id="PF00147">
    <property type="entry name" value="Fibrinogen_C"/>
    <property type="match status" value="1"/>
</dbReference>
<dbReference type="GO" id="GO:0001525">
    <property type="term" value="P:angiogenesis"/>
    <property type="evidence" value="ECO:0007669"/>
    <property type="project" value="UniProtKB-KW"/>
</dbReference>
<dbReference type="GO" id="GO:0030674">
    <property type="term" value="F:protein-macromolecule adaptor activity"/>
    <property type="evidence" value="ECO:0007669"/>
    <property type="project" value="TreeGrafter"/>
</dbReference>
<dbReference type="InterPro" id="IPR057439">
    <property type="entry name" value="ANG-1/2/4"/>
</dbReference>
<comment type="subcellular location">
    <subcellularLocation>
        <location evidence="1">Secreted</location>
    </subcellularLocation>
</comment>
<feature type="domain" description="Fibrinogen C-terminal" evidence="8">
    <location>
        <begin position="112"/>
        <end position="332"/>
    </location>
</feature>
<dbReference type="Proteomes" id="UP000515203">
    <property type="component" value="Unplaced"/>
</dbReference>
<dbReference type="FunFam" id="3.90.215.10:FF:000001">
    <property type="entry name" value="Tenascin isoform 1"/>
    <property type="match status" value="1"/>
</dbReference>
<dbReference type="GO" id="GO:0034116">
    <property type="term" value="P:positive regulation of heterotypic cell-cell adhesion"/>
    <property type="evidence" value="ECO:0007669"/>
    <property type="project" value="TreeGrafter"/>
</dbReference>
<evidence type="ECO:0000313" key="10">
    <source>
        <dbReference type="RefSeq" id="XP_023563678.1"/>
    </source>
</evidence>
<keyword evidence="5" id="KW-0175">Coiled coil</keyword>
<dbReference type="CDD" id="cd00087">
    <property type="entry name" value="FReD"/>
    <property type="match status" value="1"/>
</dbReference>
<dbReference type="OrthoDB" id="9933375at2759"/>
<evidence type="ECO:0000256" key="7">
    <source>
        <dbReference type="ARBA" id="ARBA00023180"/>
    </source>
</evidence>
<dbReference type="AlphaFoldDB" id="A0A6P6DVC9"/>
<dbReference type="InterPro" id="IPR037579">
    <property type="entry name" value="FIB_ANG-like"/>
</dbReference>
<keyword evidence="3" id="KW-0037">Angiogenesis</keyword>
<gene>
    <name evidence="10" type="primary">LOC101569213</name>
</gene>
<dbReference type="PROSITE" id="PS51406">
    <property type="entry name" value="FIBRINOGEN_C_2"/>
    <property type="match status" value="1"/>
</dbReference>
<name>A0A6P6DVC9_OCTDE</name>
<dbReference type="InterPro" id="IPR036056">
    <property type="entry name" value="Fibrinogen-like_C"/>
</dbReference>
<evidence type="ECO:0000259" key="8">
    <source>
        <dbReference type="PROSITE" id="PS51406"/>
    </source>
</evidence>
<dbReference type="InterPro" id="IPR014716">
    <property type="entry name" value="Fibrinogen_a/b/g_C_1"/>
</dbReference>
<dbReference type="GO" id="GO:0072377">
    <property type="term" value="P:blood coagulation, common pathway"/>
    <property type="evidence" value="ECO:0007669"/>
    <property type="project" value="TreeGrafter"/>
</dbReference>
<reference evidence="10" key="1">
    <citation type="submission" date="2025-08" db="UniProtKB">
        <authorList>
            <consortium name="RefSeq"/>
        </authorList>
    </citation>
    <scope>IDENTIFICATION</scope>
</reference>
<dbReference type="GO" id="GO:0005201">
    <property type="term" value="F:extracellular matrix structural constituent"/>
    <property type="evidence" value="ECO:0007669"/>
    <property type="project" value="TreeGrafter"/>
</dbReference>
<keyword evidence="2" id="KW-0964">Secreted</keyword>
<dbReference type="InterPro" id="IPR020837">
    <property type="entry name" value="Fibrinogen_CS"/>
</dbReference>
<dbReference type="GO" id="GO:0005577">
    <property type="term" value="C:fibrinogen complex"/>
    <property type="evidence" value="ECO:0007669"/>
    <property type="project" value="TreeGrafter"/>
</dbReference>
<dbReference type="RefSeq" id="XP_023563678.1">
    <property type="nucleotide sequence ID" value="XM_023707910.1"/>
</dbReference>